<reference evidence="1" key="1">
    <citation type="submission" date="2015-04" db="EMBL/GenBank/DDBJ databases">
        <title>The genome sequence of the plant pathogenic Rhizarian Plasmodiophora brassicae reveals insights in its biotrophic life cycle and the origin of chitin synthesis.</title>
        <authorList>
            <person name="Schwelm A."/>
            <person name="Fogelqvist J."/>
            <person name="Knaust A."/>
            <person name="Julke S."/>
            <person name="Lilja T."/>
            <person name="Dhandapani V."/>
            <person name="Bonilla-Rosso G."/>
            <person name="Karlsson M."/>
            <person name="Shevchenko A."/>
            <person name="Choi S.R."/>
            <person name="Kim H.G."/>
            <person name="Park J.Y."/>
            <person name="Lim Y.P."/>
            <person name="Ludwig-Muller J."/>
            <person name="Dixelius C."/>
        </authorList>
    </citation>
    <scope>NUCLEOTIDE SEQUENCE</scope>
    <source>
        <tissue evidence="1">Potato root galls</tissue>
    </source>
</reference>
<feature type="non-terminal residue" evidence="1">
    <location>
        <position position="201"/>
    </location>
</feature>
<dbReference type="AlphaFoldDB" id="A0A0H5QWR1"/>
<dbReference type="EMBL" id="HACM01005908">
    <property type="protein sequence ID" value="CRZ06350.1"/>
    <property type="molecule type" value="Transcribed_RNA"/>
</dbReference>
<proteinExistence type="predicted"/>
<sequence length="201" mass="22811">MGLKLLELGKYGRTLDAAKTALLGVDSYVLLEAVGVAERPATEPAPEQALLLVSGLVAPEVALPLERLPALLTGEWSFACMDAQMPLQMALAFERRRAIRERTRMNLHIRLFPLQFFSSLNRSVIGDFLVMPFVMSFDLLLRPNHELLARWAKVRPHWKTRPILEIHDDRVVALNAWGRDDGRLLNLDWRSYHGLGFSCRV</sequence>
<name>A0A0H5QWR1_9EUKA</name>
<protein>
    <submittedName>
        <fullName evidence="1">Uncharacterized protein</fullName>
    </submittedName>
</protein>
<evidence type="ECO:0000313" key="1">
    <source>
        <dbReference type="EMBL" id="CRZ06350.1"/>
    </source>
</evidence>
<accession>A0A0H5QWR1</accession>
<organism evidence="1">
    <name type="scientific">Spongospora subterranea</name>
    <dbReference type="NCBI Taxonomy" id="70186"/>
    <lineage>
        <taxon>Eukaryota</taxon>
        <taxon>Sar</taxon>
        <taxon>Rhizaria</taxon>
        <taxon>Endomyxa</taxon>
        <taxon>Phytomyxea</taxon>
        <taxon>Plasmodiophorida</taxon>
        <taxon>Plasmodiophoridae</taxon>
        <taxon>Spongospora</taxon>
    </lineage>
</organism>